<organism evidence="2 3">
    <name type="scientific">Suillus subaureus</name>
    <dbReference type="NCBI Taxonomy" id="48587"/>
    <lineage>
        <taxon>Eukaryota</taxon>
        <taxon>Fungi</taxon>
        <taxon>Dikarya</taxon>
        <taxon>Basidiomycota</taxon>
        <taxon>Agaricomycotina</taxon>
        <taxon>Agaricomycetes</taxon>
        <taxon>Agaricomycetidae</taxon>
        <taxon>Boletales</taxon>
        <taxon>Suillineae</taxon>
        <taxon>Suillaceae</taxon>
        <taxon>Suillus</taxon>
    </lineage>
</organism>
<proteinExistence type="predicted"/>
<keyword evidence="3" id="KW-1185">Reference proteome</keyword>
<evidence type="ECO:0000313" key="2">
    <source>
        <dbReference type="EMBL" id="KAG1793380.1"/>
    </source>
</evidence>
<evidence type="ECO:0008006" key="4">
    <source>
        <dbReference type="Google" id="ProtNLM"/>
    </source>
</evidence>
<feature type="chain" id="PRO_5040156954" description="Secreted protein" evidence="1">
    <location>
        <begin position="20"/>
        <end position="109"/>
    </location>
</feature>
<dbReference type="Proteomes" id="UP000807769">
    <property type="component" value="Unassembled WGS sequence"/>
</dbReference>
<gene>
    <name evidence="2" type="ORF">BJ212DRAFT_769550</name>
</gene>
<dbReference type="RefSeq" id="XP_041184990.1">
    <property type="nucleotide sequence ID" value="XM_041344035.1"/>
</dbReference>
<dbReference type="OrthoDB" id="2685373at2759"/>
<dbReference type="AlphaFoldDB" id="A0A9P7DGK0"/>
<comment type="caution">
    <text evidence="2">The sequence shown here is derived from an EMBL/GenBank/DDBJ whole genome shotgun (WGS) entry which is preliminary data.</text>
</comment>
<protein>
    <recommendedName>
        <fullName evidence="4">Secreted protein</fullName>
    </recommendedName>
</protein>
<keyword evidence="1" id="KW-0732">Signal</keyword>
<evidence type="ECO:0000313" key="3">
    <source>
        <dbReference type="Proteomes" id="UP000807769"/>
    </source>
</evidence>
<dbReference type="EMBL" id="JABBWG010000450">
    <property type="protein sequence ID" value="KAG1793380.1"/>
    <property type="molecule type" value="Genomic_DNA"/>
</dbReference>
<dbReference type="GeneID" id="64638051"/>
<name>A0A9P7DGK0_9AGAM</name>
<sequence length="109" mass="12045">MCFILQVLFMSLASRLVISLQKSWCAALSLTSACNYCSSFLQNSNSIGVRILSVAVQILLYVQMFVLGPRLILSVRESHVKFVANSNAETSMNSIVFQERVHVPTSSTV</sequence>
<accession>A0A9P7DGK0</accession>
<reference evidence="2" key="1">
    <citation type="journal article" date="2020" name="New Phytol.">
        <title>Comparative genomics reveals dynamic genome evolution in host specialist ectomycorrhizal fungi.</title>
        <authorList>
            <person name="Lofgren L.A."/>
            <person name="Nguyen N.H."/>
            <person name="Vilgalys R."/>
            <person name="Ruytinx J."/>
            <person name="Liao H.L."/>
            <person name="Branco S."/>
            <person name="Kuo A."/>
            <person name="LaButti K."/>
            <person name="Lipzen A."/>
            <person name="Andreopoulos W."/>
            <person name="Pangilinan J."/>
            <person name="Riley R."/>
            <person name="Hundley H."/>
            <person name="Na H."/>
            <person name="Barry K."/>
            <person name="Grigoriev I.V."/>
            <person name="Stajich J.E."/>
            <person name="Kennedy P.G."/>
        </authorList>
    </citation>
    <scope>NUCLEOTIDE SEQUENCE</scope>
    <source>
        <strain evidence="2">MN1</strain>
    </source>
</reference>
<evidence type="ECO:0000256" key="1">
    <source>
        <dbReference type="SAM" id="SignalP"/>
    </source>
</evidence>
<feature type="signal peptide" evidence="1">
    <location>
        <begin position="1"/>
        <end position="19"/>
    </location>
</feature>